<accession>A0B615</accession>
<dbReference type="HOGENOM" id="CLU_1599042_0_0_2"/>
<keyword evidence="2" id="KW-1185">Reference proteome</keyword>
<reference evidence="1 2" key="1">
    <citation type="submission" date="2006-10" db="EMBL/GenBank/DDBJ databases">
        <title>Complete sequence of Methanosaeta thermophila PT.</title>
        <authorList>
            <consortium name="US DOE Joint Genome Institute"/>
            <person name="Copeland A."/>
            <person name="Lucas S."/>
            <person name="Lapidus A."/>
            <person name="Barry K."/>
            <person name="Detter J.C."/>
            <person name="Glavina del Rio T."/>
            <person name="Hammon N."/>
            <person name="Israni S."/>
            <person name="Pitluck S."/>
            <person name="Chain P."/>
            <person name="Malfatti S."/>
            <person name="Shin M."/>
            <person name="Vergez L."/>
            <person name="Schmutz J."/>
            <person name="Larimer F."/>
            <person name="Land M."/>
            <person name="Hauser L."/>
            <person name="Kyrpides N."/>
            <person name="Kim E."/>
            <person name="Smith K.S."/>
            <person name="Ingram-Smith C."/>
            <person name="Richardson P."/>
        </authorList>
    </citation>
    <scope>NUCLEOTIDE SEQUENCE [LARGE SCALE GENOMIC DNA]</scope>
    <source>
        <strain evidence="2">DSM 6194 / JCM 14653 / NBRC 101360 / PT</strain>
    </source>
</reference>
<proteinExistence type="predicted"/>
<dbReference type="KEGG" id="mtp:Mthe_0345"/>
<name>A0B615_METTP</name>
<dbReference type="AlphaFoldDB" id="A0B615"/>
<dbReference type="Proteomes" id="UP000000674">
    <property type="component" value="Chromosome"/>
</dbReference>
<organism evidence="1 2">
    <name type="scientific">Methanothrix thermoacetophila (strain DSM 6194 / JCM 14653 / NBRC 101360 / PT)</name>
    <name type="common">Methanosaeta thermophila</name>
    <dbReference type="NCBI Taxonomy" id="349307"/>
    <lineage>
        <taxon>Archaea</taxon>
        <taxon>Methanobacteriati</taxon>
        <taxon>Methanobacteriota</taxon>
        <taxon>Stenosarchaea group</taxon>
        <taxon>Methanomicrobia</taxon>
        <taxon>Methanotrichales</taxon>
        <taxon>Methanotrichaceae</taxon>
        <taxon>Methanothrix</taxon>
    </lineage>
</organism>
<evidence type="ECO:0000313" key="1">
    <source>
        <dbReference type="EMBL" id="ABK14139.1"/>
    </source>
</evidence>
<sequence length="166" mass="19432">MGRRIGHLRAKCPSWHKTMNHNQSGFKLDQDHGRLHLSKIGDIRIRIGPVRIRAEARNLDLIASAYHKHLILIRTRPQNTSQGSRSHQSNPDACIVTSMRHYYNASRNILIAGNNKSMHRDIHDAFWSRFMFMLSYEAECAGRRLIKSHEHHSKVFCLWKHCRKHP</sequence>
<protein>
    <submittedName>
        <fullName evidence="1">Uncharacterized protein</fullName>
    </submittedName>
</protein>
<dbReference type="EMBL" id="CP000477">
    <property type="protein sequence ID" value="ABK14139.1"/>
    <property type="molecule type" value="Genomic_DNA"/>
</dbReference>
<gene>
    <name evidence="1" type="ordered locus">Mthe_0345</name>
</gene>
<evidence type="ECO:0000313" key="2">
    <source>
        <dbReference type="Proteomes" id="UP000000674"/>
    </source>
</evidence>